<feature type="region of interest" description="Disordered" evidence="3">
    <location>
        <begin position="462"/>
        <end position="528"/>
    </location>
</feature>
<proteinExistence type="predicted"/>
<feature type="region of interest" description="Disordered" evidence="3">
    <location>
        <begin position="184"/>
        <end position="237"/>
    </location>
</feature>
<dbReference type="PANTHER" id="PTHR12305">
    <property type="entry name" value="PHOSPHATASE WITH HOMOLOGY TO TENSIN"/>
    <property type="match status" value="1"/>
</dbReference>
<sequence length="609" mass="68754">MANYVRRLVSGDKARFKDHQLNMELDLVYITDHIIVMGFPATGVEGFYRNRREDAKKFLDSRHEKNYWIFNFCPVRENSYDAAFFEGRVSRYPFPDHHAPPLAIIPLFVREAREWLSGSPERVAVLHCKAGKGRSGTLACSYLLSLDQTPTPPRLQRSMTKKEWKAWAAQRADEVLQVVETKEMSQGQIEQGENLLASEEKDEASDSERMTEPETRGSGSELVPKGENESPLVNNKTSSGITIPDTLATGIKNKALNDILALHTSRRMKVPSSPDKKLKRGVSIPSQRRFLQYWSQLLAHAAPPNFWEAPLPRARICEITIRMRKMSGVKMNVLKFANNLIEKTQSGKDRERDRGNGPVWVSLGRYDDKFVDTLEKWEKNTRSEDGHMEKRKPDSEHLGNESLRDLFKDGKWDKDKMIRRYACLGNVEGAVKSLHDDNIITYVLKPLTNKKWESVQEQITTEAAPQSIAGDPHFYAPKGTPSTTSDNPAATFSPTSNSPSPPSSSSMSSASSSIEDLKHPSNESEAETGIVLNSSREVRVKLYMGQVFMGWIWFIPAFHLPPYPSYNSGTTDQTTKTTLVFNRKEVDFPIGAGSALLDVSVSLEWIRTR</sequence>
<name>A0A286ULK0_9AGAM</name>
<feature type="compositionally biased region" description="Basic and acidic residues" evidence="3">
    <location>
        <begin position="204"/>
        <end position="215"/>
    </location>
</feature>
<dbReference type="SUPFAM" id="SSF52799">
    <property type="entry name" value="(Phosphotyrosine protein) phosphatases II"/>
    <property type="match status" value="1"/>
</dbReference>
<evidence type="ECO:0000256" key="3">
    <source>
        <dbReference type="SAM" id="MobiDB-lite"/>
    </source>
</evidence>
<dbReference type="InterPro" id="IPR029021">
    <property type="entry name" value="Prot-tyrosine_phosphatase-like"/>
</dbReference>
<dbReference type="Pfam" id="PF22784">
    <property type="entry name" value="PTP-SAK"/>
    <property type="match status" value="1"/>
</dbReference>
<dbReference type="InterPro" id="IPR057023">
    <property type="entry name" value="PTP-SAK"/>
</dbReference>
<dbReference type="GO" id="GO:0005829">
    <property type="term" value="C:cytosol"/>
    <property type="evidence" value="ECO:0007669"/>
    <property type="project" value="TreeGrafter"/>
</dbReference>
<dbReference type="OrthoDB" id="5632at2759"/>
<dbReference type="GO" id="GO:0051896">
    <property type="term" value="P:regulation of phosphatidylinositol 3-kinase/protein kinase B signal transduction"/>
    <property type="evidence" value="ECO:0007669"/>
    <property type="project" value="TreeGrafter"/>
</dbReference>
<comment type="caution">
    <text evidence="6">The sequence shown here is derived from an EMBL/GenBank/DDBJ whole genome shotgun (WGS) entry which is preliminary data.</text>
</comment>
<dbReference type="PANTHER" id="PTHR12305:SF81">
    <property type="entry name" value="PHOSPHATIDYLINOSITOL 3,4,5-TRISPHOSPHATE 3-PHOSPHATASE AND DUAL-SPECIFICITY PROTEIN PHOSPHATASE PTEN"/>
    <property type="match status" value="1"/>
</dbReference>
<feature type="domain" description="Tyrosine specific protein phosphatases" evidence="4">
    <location>
        <begin position="106"/>
        <end position="145"/>
    </location>
</feature>
<dbReference type="PROSITE" id="PS51181">
    <property type="entry name" value="PPASE_TENSIN"/>
    <property type="match status" value="1"/>
</dbReference>
<evidence type="ECO:0000256" key="1">
    <source>
        <dbReference type="ARBA" id="ARBA00013015"/>
    </source>
</evidence>
<dbReference type="PROSITE" id="PS50056">
    <property type="entry name" value="TYR_PHOSPHATASE_2"/>
    <property type="match status" value="1"/>
</dbReference>
<organism evidence="6 7">
    <name type="scientific">Pyrrhoderma noxium</name>
    <dbReference type="NCBI Taxonomy" id="2282107"/>
    <lineage>
        <taxon>Eukaryota</taxon>
        <taxon>Fungi</taxon>
        <taxon>Dikarya</taxon>
        <taxon>Basidiomycota</taxon>
        <taxon>Agaricomycotina</taxon>
        <taxon>Agaricomycetes</taxon>
        <taxon>Hymenochaetales</taxon>
        <taxon>Hymenochaetaceae</taxon>
        <taxon>Pyrrhoderma</taxon>
    </lineage>
</organism>
<dbReference type="Proteomes" id="UP000217199">
    <property type="component" value="Unassembled WGS sequence"/>
</dbReference>
<dbReference type="GO" id="GO:0016314">
    <property type="term" value="F:phosphatidylinositol-3,4,5-trisphosphate 3-phosphatase activity"/>
    <property type="evidence" value="ECO:0007669"/>
    <property type="project" value="UniProtKB-EC"/>
</dbReference>
<dbReference type="AlphaFoldDB" id="A0A286ULK0"/>
<dbReference type="GO" id="GO:0005634">
    <property type="term" value="C:nucleus"/>
    <property type="evidence" value="ECO:0007669"/>
    <property type="project" value="TreeGrafter"/>
</dbReference>
<dbReference type="GO" id="GO:0048870">
    <property type="term" value="P:cell motility"/>
    <property type="evidence" value="ECO:0007669"/>
    <property type="project" value="TreeGrafter"/>
</dbReference>
<dbReference type="EMBL" id="NBII01000003">
    <property type="protein sequence ID" value="PAV20450.1"/>
    <property type="molecule type" value="Genomic_DNA"/>
</dbReference>
<dbReference type="EC" id="3.1.3.67" evidence="1"/>
<dbReference type="GO" id="GO:0004725">
    <property type="term" value="F:protein tyrosine phosphatase activity"/>
    <property type="evidence" value="ECO:0007669"/>
    <property type="project" value="TreeGrafter"/>
</dbReference>
<feature type="compositionally biased region" description="Low complexity" evidence="3">
    <location>
        <begin position="493"/>
        <end position="513"/>
    </location>
</feature>
<evidence type="ECO:0000259" key="5">
    <source>
        <dbReference type="PROSITE" id="PS51181"/>
    </source>
</evidence>
<dbReference type="GO" id="GO:0042995">
    <property type="term" value="C:cell projection"/>
    <property type="evidence" value="ECO:0007669"/>
    <property type="project" value="TreeGrafter"/>
</dbReference>
<evidence type="ECO:0000313" key="7">
    <source>
        <dbReference type="Proteomes" id="UP000217199"/>
    </source>
</evidence>
<gene>
    <name evidence="6" type="ORF">PNOK_0307700</name>
</gene>
<reference evidence="6 7" key="1">
    <citation type="journal article" date="2017" name="Mol. Ecol.">
        <title>Comparative and population genomic landscape of Phellinus noxius: A hypervariable fungus causing root rot in trees.</title>
        <authorList>
            <person name="Chung C.L."/>
            <person name="Lee T.J."/>
            <person name="Akiba M."/>
            <person name="Lee H.H."/>
            <person name="Kuo T.H."/>
            <person name="Liu D."/>
            <person name="Ke H.M."/>
            <person name="Yokoi T."/>
            <person name="Roa M.B."/>
            <person name="Lu M.J."/>
            <person name="Chang Y.Y."/>
            <person name="Ann P.J."/>
            <person name="Tsai J.N."/>
            <person name="Chen C.Y."/>
            <person name="Tzean S.S."/>
            <person name="Ota Y."/>
            <person name="Hattori T."/>
            <person name="Sahashi N."/>
            <person name="Liou R.F."/>
            <person name="Kikuchi T."/>
            <person name="Tsai I.J."/>
        </authorList>
    </citation>
    <scope>NUCLEOTIDE SEQUENCE [LARGE SCALE GENOMIC DNA]</scope>
    <source>
        <strain evidence="6 7">FFPRI411160</strain>
    </source>
</reference>
<evidence type="ECO:0000259" key="4">
    <source>
        <dbReference type="PROSITE" id="PS50056"/>
    </source>
</evidence>
<dbReference type="InterPro" id="IPR051281">
    <property type="entry name" value="Dual-spec_lipid-protein_phosph"/>
</dbReference>
<feature type="compositionally biased region" description="Polar residues" evidence="3">
    <location>
        <begin position="480"/>
        <end position="492"/>
    </location>
</feature>
<dbReference type="InterPro" id="IPR016130">
    <property type="entry name" value="Tyr_Pase_AS"/>
</dbReference>
<protein>
    <recommendedName>
        <fullName evidence="1">phosphatidylinositol-3,4,5-trisphosphate 3-phosphatase</fullName>
        <ecNumber evidence="1">3.1.3.67</ecNumber>
    </recommendedName>
</protein>
<dbReference type="Gene3D" id="3.90.190.10">
    <property type="entry name" value="Protein tyrosine phosphatase superfamily"/>
    <property type="match status" value="1"/>
</dbReference>
<keyword evidence="2" id="KW-0378">Hydrolase</keyword>
<dbReference type="GO" id="GO:0043491">
    <property type="term" value="P:phosphatidylinositol 3-kinase/protein kinase B signal transduction"/>
    <property type="evidence" value="ECO:0007669"/>
    <property type="project" value="TreeGrafter"/>
</dbReference>
<dbReference type="InterPro" id="IPR029023">
    <property type="entry name" value="Tensin_phosphatase"/>
</dbReference>
<evidence type="ECO:0000256" key="2">
    <source>
        <dbReference type="ARBA" id="ARBA00022801"/>
    </source>
</evidence>
<dbReference type="PROSITE" id="PS00383">
    <property type="entry name" value="TYR_PHOSPHATASE_1"/>
    <property type="match status" value="1"/>
</dbReference>
<dbReference type="GO" id="GO:0005886">
    <property type="term" value="C:plasma membrane"/>
    <property type="evidence" value="ECO:0007669"/>
    <property type="project" value="TreeGrafter"/>
</dbReference>
<keyword evidence="7" id="KW-1185">Reference proteome</keyword>
<accession>A0A286ULK0</accession>
<dbReference type="InterPro" id="IPR000387">
    <property type="entry name" value="Tyr_Pase_dom"/>
</dbReference>
<evidence type="ECO:0000313" key="6">
    <source>
        <dbReference type="EMBL" id="PAV20450.1"/>
    </source>
</evidence>
<feature type="domain" description="Phosphatase tensin-type" evidence="5">
    <location>
        <begin position="16"/>
        <end position="301"/>
    </location>
</feature>
<dbReference type="GO" id="GO:0046856">
    <property type="term" value="P:phosphatidylinositol dephosphorylation"/>
    <property type="evidence" value="ECO:0007669"/>
    <property type="project" value="TreeGrafter"/>
</dbReference>
<dbReference type="InParanoid" id="A0A286ULK0"/>
<dbReference type="STRING" id="2282107.A0A286ULK0"/>